<accession>M2XWN0</accession>
<feature type="region of interest" description="Disordered" evidence="2">
    <location>
        <begin position="241"/>
        <end position="290"/>
    </location>
</feature>
<dbReference type="InterPro" id="IPR001841">
    <property type="entry name" value="Znf_RING"/>
</dbReference>
<keyword evidence="1" id="KW-0479">Metal-binding</keyword>
<dbReference type="Proteomes" id="UP000030680">
    <property type="component" value="Unassembled WGS sequence"/>
</dbReference>
<evidence type="ECO:0000313" key="5">
    <source>
        <dbReference type="EMBL" id="EME28033.1"/>
    </source>
</evidence>
<dbReference type="PROSITE" id="PS50966">
    <property type="entry name" value="ZF_SWIM"/>
    <property type="match status" value="1"/>
</dbReference>
<dbReference type="PANTHER" id="PTHR21540:SF0">
    <property type="entry name" value="PHD FAMILY PROTEIN"/>
    <property type="match status" value="1"/>
</dbReference>
<dbReference type="RefSeq" id="XP_005704553.1">
    <property type="nucleotide sequence ID" value="XM_005704496.1"/>
</dbReference>
<evidence type="ECO:0000256" key="2">
    <source>
        <dbReference type="SAM" id="MobiDB-lite"/>
    </source>
</evidence>
<dbReference type="Gramene" id="EME28033">
    <property type="protein sequence ID" value="EME28033"/>
    <property type="gene ID" value="Gasu_45310"/>
</dbReference>
<keyword evidence="5" id="KW-0418">Kinase</keyword>
<feature type="compositionally biased region" description="Basic residues" evidence="2">
    <location>
        <begin position="242"/>
        <end position="261"/>
    </location>
</feature>
<dbReference type="InterPro" id="IPR039903">
    <property type="entry name" value="Zswim2"/>
</dbReference>
<dbReference type="OrthoDB" id="2122982at2759"/>
<dbReference type="EMBL" id="KB454525">
    <property type="protein sequence ID" value="EME28033.1"/>
    <property type="molecule type" value="Genomic_DNA"/>
</dbReference>
<feature type="domain" description="SWIM-type" evidence="4">
    <location>
        <begin position="39"/>
        <end position="73"/>
    </location>
</feature>
<dbReference type="GO" id="GO:0008270">
    <property type="term" value="F:zinc ion binding"/>
    <property type="evidence" value="ECO:0007669"/>
    <property type="project" value="UniProtKB-KW"/>
</dbReference>
<dbReference type="GeneID" id="17086902"/>
<evidence type="ECO:0000259" key="3">
    <source>
        <dbReference type="PROSITE" id="PS50089"/>
    </source>
</evidence>
<proteinExistence type="predicted"/>
<dbReference type="PROSITE" id="PS50089">
    <property type="entry name" value="ZF_RING_2"/>
    <property type="match status" value="1"/>
</dbReference>
<reference evidence="6" key="1">
    <citation type="journal article" date="2013" name="Science">
        <title>Gene transfer from bacteria and archaea facilitated evolution of an extremophilic eukaryote.</title>
        <authorList>
            <person name="Schonknecht G."/>
            <person name="Chen W.H."/>
            <person name="Ternes C.M."/>
            <person name="Barbier G.G."/>
            <person name="Shrestha R.P."/>
            <person name="Stanke M."/>
            <person name="Brautigam A."/>
            <person name="Baker B.J."/>
            <person name="Banfield J.F."/>
            <person name="Garavito R.M."/>
            <person name="Carr K."/>
            <person name="Wilkerson C."/>
            <person name="Rensing S.A."/>
            <person name="Gagneul D."/>
            <person name="Dickenson N.E."/>
            <person name="Oesterhelt C."/>
            <person name="Lercher M.J."/>
            <person name="Weber A.P."/>
        </authorList>
    </citation>
    <scope>NUCLEOTIDE SEQUENCE [LARGE SCALE GENOMIC DNA]</scope>
    <source>
        <strain evidence="6">074W</strain>
    </source>
</reference>
<dbReference type="Gene3D" id="3.30.40.10">
    <property type="entry name" value="Zinc/RING finger domain, C3HC4 (zinc finger)"/>
    <property type="match status" value="1"/>
</dbReference>
<dbReference type="GO" id="GO:0016301">
    <property type="term" value="F:kinase activity"/>
    <property type="evidence" value="ECO:0007669"/>
    <property type="project" value="UniProtKB-KW"/>
</dbReference>
<dbReference type="SUPFAM" id="SSF57850">
    <property type="entry name" value="RING/U-box"/>
    <property type="match status" value="1"/>
</dbReference>
<dbReference type="KEGG" id="gsl:Gasu_45310"/>
<organism evidence="5 6">
    <name type="scientific">Galdieria sulphuraria</name>
    <name type="common">Red alga</name>
    <dbReference type="NCBI Taxonomy" id="130081"/>
    <lineage>
        <taxon>Eukaryota</taxon>
        <taxon>Rhodophyta</taxon>
        <taxon>Bangiophyceae</taxon>
        <taxon>Galdieriales</taxon>
        <taxon>Galdieriaceae</taxon>
        <taxon>Galdieria</taxon>
    </lineage>
</organism>
<dbReference type="AlphaFoldDB" id="M2XWN0"/>
<evidence type="ECO:0000256" key="1">
    <source>
        <dbReference type="PROSITE-ProRule" id="PRU00175"/>
    </source>
</evidence>
<keyword evidence="6" id="KW-1185">Reference proteome</keyword>
<feature type="domain" description="RING-type" evidence="3">
    <location>
        <begin position="146"/>
        <end position="198"/>
    </location>
</feature>
<keyword evidence="1" id="KW-0863">Zinc-finger</keyword>
<dbReference type="STRING" id="130081.M2XWN0"/>
<dbReference type="InterPro" id="IPR007527">
    <property type="entry name" value="Znf_SWIM"/>
</dbReference>
<dbReference type="eggNOG" id="ENOG502RZA9">
    <property type="taxonomic scope" value="Eukaryota"/>
</dbReference>
<dbReference type="OMA" id="EKEPYIN"/>
<keyword evidence="1" id="KW-0862">Zinc</keyword>
<dbReference type="GO" id="GO:0061630">
    <property type="term" value="F:ubiquitin protein ligase activity"/>
    <property type="evidence" value="ECO:0007669"/>
    <property type="project" value="InterPro"/>
</dbReference>
<evidence type="ECO:0000259" key="4">
    <source>
        <dbReference type="PROSITE" id="PS50966"/>
    </source>
</evidence>
<sequence>MIRPRLERAKKQRLYLLAVTNSEVGSPSFAILGSTGNVYTVWFQSGCPKCNCIDHRVRKTLCKHVIFVLLRILKVPEEQIEKFCSSCGSESELQRYLRNVTLLVDTQYIAPQNTVEDFKSIVGDLDGSFSSLRKPPVPRREENTECPICFENFSTEEGAEPILYCKWGCGNAVHKDCFDKWSCSKVEAGQEVTCVYCRTPWEKTEGSKKETRQILSGRRLIKLRNPYERENILIQRTLSSKLSRKKGRKGPSKVQRTKKTSKGCAEVSEIKKPNLSKSSTKKGVRKGSRC</sequence>
<dbReference type="PANTHER" id="PTHR21540">
    <property type="entry name" value="RING FINGER AND SWIM DOMAIN-CONTAINING PROTEIN 2"/>
    <property type="match status" value="1"/>
</dbReference>
<evidence type="ECO:0000313" key="6">
    <source>
        <dbReference type="Proteomes" id="UP000030680"/>
    </source>
</evidence>
<dbReference type="InterPro" id="IPR013083">
    <property type="entry name" value="Znf_RING/FYVE/PHD"/>
</dbReference>
<keyword evidence="5" id="KW-0808">Transferase</keyword>
<gene>
    <name evidence="5" type="ORF">Gasu_45310</name>
</gene>
<protein>
    <submittedName>
        <fullName evidence="5">SWIM zinc finger family protein / mitogen-activated protein kinase kinase kinase (MAPKKK)-related protein</fullName>
    </submittedName>
</protein>
<name>M2XWN0_GALSU</name>
<feature type="compositionally biased region" description="Basic residues" evidence="2">
    <location>
        <begin position="279"/>
        <end position="290"/>
    </location>
</feature>